<dbReference type="EMBL" id="AM412317">
    <property type="protein sequence ID" value="CAL83310.1"/>
    <property type="molecule type" value="Genomic_DNA"/>
</dbReference>
<sequence length="145" mass="16703">MDNLIIMNNENNKKDIAIEDIEDIENIDSLINLSDDCIEKTLIRIRSINALRDELIKLNLNPEGLIYFNNEVYPLLYTLTNLSTTSLNLSTSANFLSTAVYLKPKDSKIKDTLKLIYEMTEQCEDIYDSLKYKIDTLICISKKSK</sequence>
<proteinExistence type="predicted"/>
<dbReference type="Proteomes" id="UP000001986">
    <property type="component" value="Chromosome"/>
</dbReference>
<name>A5I2P3_CLOBH</name>
<gene>
    <name evidence="1" type="ordered locus">CBO1771</name>
</gene>
<dbReference type="KEGG" id="cbo:CBO1771"/>
<protein>
    <submittedName>
        <fullName evidence="1">Uncharacterized protein</fullName>
    </submittedName>
</protein>
<accession>A5I2P3</accession>
<dbReference type="PATRIC" id="fig|413999.7.peg.1744"/>
<dbReference type="HOGENOM" id="CLU_1871772_0_0_9"/>
<keyword evidence="2" id="KW-1185">Reference proteome</keyword>
<evidence type="ECO:0000313" key="1">
    <source>
        <dbReference type="EMBL" id="CAL83310.1"/>
    </source>
</evidence>
<reference evidence="1 2" key="1">
    <citation type="journal article" date="2007" name="Genome Res.">
        <title>Genome sequence of a proteolytic (Group I) Clostridium botulinum strain Hall A and comparative analysis of the clostridial genomes.</title>
        <authorList>
            <person name="Sebaihia M."/>
            <person name="Peck M.W."/>
            <person name="Minton N.P."/>
            <person name="Thomson N.R."/>
            <person name="Holden M.T.G."/>
            <person name="Mitchell W.J."/>
            <person name="Carter A.T."/>
            <person name="Bentley S.D."/>
            <person name="Mason D.R."/>
            <person name="Crossman L."/>
            <person name="Paul C.J."/>
            <person name="Ivens A."/>
            <person name="Wells-Bennik M.H.J."/>
            <person name="Davis I.J."/>
            <person name="Cerdeno-Tarraga A.M."/>
            <person name="Churcher C."/>
            <person name="Quail M.A."/>
            <person name="Chillingworth T."/>
            <person name="Feltwell T."/>
            <person name="Fraser A."/>
            <person name="Goodhead I."/>
            <person name="Hance Z."/>
            <person name="Jagels K."/>
            <person name="Larke N."/>
            <person name="Maddison M."/>
            <person name="Moule S."/>
            <person name="Mungall K."/>
            <person name="Norbertczak H."/>
            <person name="Rabbinowitsch E."/>
            <person name="Sanders M."/>
            <person name="Simmonds M."/>
            <person name="White B."/>
            <person name="Whithead S."/>
            <person name="Parkhill J."/>
        </authorList>
    </citation>
    <scope>NUCLEOTIDE SEQUENCE [LARGE SCALE GENOMIC DNA]</scope>
    <source>
        <strain evidence="2">Hall / ATCC 3502 / NCTC 13319 / Type A [Sanger]</strain>
    </source>
</reference>
<organism evidence="1 2">
    <name type="scientific">Clostridium botulinum (strain Hall / ATCC 3502 / NCTC 13319 / Type A)</name>
    <dbReference type="NCBI Taxonomy" id="441771"/>
    <lineage>
        <taxon>Bacteria</taxon>
        <taxon>Bacillati</taxon>
        <taxon>Bacillota</taxon>
        <taxon>Clostridia</taxon>
        <taxon>Eubacteriales</taxon>
        <taxon>Clostridiaceae</taxon>
        <taxon>Clostridium</taxon>
    </lineage>
</organism>
<dbReference type="AlphaFoldDB" id="A5I2P3"/>
<evidence type="ECO:0000313" key="2">
    <source>
        <dbReference type="Proteomes" id="UP000001986"/>
    </source>
</evidence>